<keyword evidence="1" id="KW-0378">Hydrolase</keyword>
<dbReference type="InterPro" id="IPR023296">
    <property type="entry name" value="Glyco_hydro_beta-prop_sf"/>
</dbReference>
<dbReference type="InterPro" id="IPR005181">
    <property type="entry name" value="SASA"/>
</dbReference>
<sequence length="1029" mass="112729">MSAAEGKAEGKVFLLLFAGQSNALGWGYKQYLLETNNPLAEPQEDVELYYSIAGEGYLPENQLIPLQPGTSHKLPKPGGHYPDLPEPVCRFGPELSMARTVKDRLADPDAKVAVVKFAHGGTSLYDRDDWRPDGTADSRGDGKLYQIFQATVRGAVKALEAKYPGREVVIMGMGWVQGPSDALEGKADEYEENLTRLVEDVRATYGEQVVFALSQVSPNQYAYSQNRSWVEQWEKVAAAQEAVAKALPDVAMISTAGDKYPVSATTSEGLFHFSTPGLLQIGQDLGNAIAEMSGQPLVDEALIEEDYTLRVTVPAEARQVRPGQSAPMASDGHVVLRVGGAEGDLFTKGSRVFTNRDFVLNGPLPQLEGLPFIRANIDRISFSVVAGGKLYALTPLRSSTSISQVSALEEAGFKPVAVEADQPLFGTNRGDRILVYEKVVKPGESYAFGKWTVLVGAMPEGQEVSVQKALLGSEEMLYNGIVLPATWPPTHYVASREVMPVPYLEQVPEVIPIDVGRQLFVDDFLIEQTDLSRTYHHPVKYEGNPVLKPETPFEIDPGNGLATAAPKSGGLWWDSEEQIFKMWYEAGWFGAIALATSRDGLHWERPQVEGAAQNRTPNEVTPAGLKPDSWNMIIDTWSGNPDERYKLFVRRPGGSWEINGLCYVSPDGVNWSEPSVSGPMGDRSSVFYNPFRQKWVFSIRSMYTGRSRHYWESDDFMTGNFWTWDETDFWKGRGWTPGEPVVWTAADKLDPEDPVLNYAPQLYNLDAVPYESLMLGLFQIWLGPHNNETNGVPKITELEFAYSRDGFHWDRPDRTPAIATARTPGAWDRGYLQSVGGVCVVVGDELWFYYGGSAGDESRPKDGLYANASTGLAVMRRDGFASMDASGEPGTLTTRPVVFSGSRLFVNADVAEGALRAEIRDADGNAIAPFTLDNCEPVTADSTLEEVRWSGAEDLSALAGSPVRIHFEVDGGALYAFWVSPDESGRSDGYVAAGGPGFTGPTDTVGRQQLKAAEVFVSAEADYSPGDNR</sequence>
<dbReference type="PANTHER" id="PTHR31988:SF19">
    <property type="entry name" value="9-O-ACETYL-N-ACETYLNEURAMINIC ACID DEACETYLASE-RELATED"/>
    <property type="match status" value="1"/>
</dbReference>
<dbReference type="SUPFAM" id="SSF52266">
    <property type="entry name" value="SGNH hydrolase"/>
    <property type="match status" value="1"/>
</dbReference>
<gene>
    <name evidence="3" type="ORF">H5P28_06430</name>
</gene>
<keyword evidence="4" id="KW-1185">Reference proteome</keyword>
<reference evidence="3 4" key="1">
    <citation type="submission" date="2020-07" db="EMBL/GenBank/DDBJ databases">
        <authorList>
            <person name="Feng X."/>
        </authorList>
    </citation>
    <scope>NUCLEOTIDE SEQUENCE [LARGE SCALE GENOMIC DNA]</scope>
    <source>
        <strain evidence="3 4">JCM31066</strain>
    </source>
</reference>
<dbReference type="Gene3D" id="3.40.50.1110">
    <property type="entry name" value="SGNH hydrolase"/>
    <property type="match status" value="1"/>
</dbReference>
<accession>A0A842HED9</accession>
<protein>
    <recommendedName>
        <fullName evidence="2">Sialate O-acetylesterase domain-containing protein</fullName>
    </recommendedName>
</protein>
<dbReference type="PANTHER" id="PTHR31988">
    <property type="entry name" value="ESTERASE, PUTATIVE (DUF303)-RELATED"/>
    <property type="match status" value="1"/>
</dbReference>
<evidence type="ECO:0000256" key="1">
    <source>
        <dbReference type="ARBA" id="ARBA00022801"/>
    </source>
</evidence>
<dbReference type="Proteomes" id="UP000546464">
    <property type="component" value="Unassembled WGS sequence"/>
</dbReference>
<evidence type="ECO:0000313" key="4">
    <source>
        <dbReference type="Proteomes" id="UP000546464"/>
    </source>
</evidence>
<dbReference type="EMBL" id="JACHVB010000019">
    <property type="protein sequence ID" value="MBC2593894.1"/>
    <property type="molecule type" value="Genomic_DNA"/>
</dbReference>
<dbReference type="RefSeq" id="WP_185674884.1">
    <property type="nucleotide sequence ID" value="NZ_JACHVB010000019.1"/>
</dbReference>
<evidence type="ECO:0000259" key="2">
    <source>
        <dbReference type="Pfam" id="PF03629"/>
    </source>
</evidence>
<organism evidence="3 4">
    <name type="scientific">Ruficoccus amylovorans</name>
    <dbReference type="NCBI Taxonomy" id="1804625"/>
    <lineage>
        <taxon>Bacteria</taxon>
        <taxon>Pseudomonadati</taxon>
        <taxon>Verrucomicrobiota</taxon>
        <taxon>Opitutia</taxon>
        <taxon>Puniceicoccales</taxon>
        <taxon>Cerasicoccaceae</taxon>
        <taxon>Ruficoccus</taxon>
    </lineage>
</organism>
<dbReference type="AlphaFoldDB" id="A0A842HED9"/>
<feature type="domain" description="Sialate O-acetylesterase" evidence="2">
    <location>
        <begin position="12"/>
        <end position="289"/>
    </location>
</feature>
<name>A0A842HED9_9BACT</name>
<dbReference type="InterPro" id="IPR036514">
    <property type="entry name" value="SGNH_hydro_sf"/>
</dbReference>
<proteinExistence type="predicted"/>
<dbReference type="GO" id="GO:0016788">
    <property type="term" value="F:hydrolase activity, acting on ester bonds"/>
    <property type="evidence" value="ECO:0007669"/>
    <property type="project" value="UniProtKB-ARBA"/>
</dbReference>
<dbReference type="Pfam" id="PF03629">
    <property type="entry name" value="SASA"/>
    <property type="match status" value="1"/>
</dbReference>
<comment type="caution">
    <text evidence="3">The sequence shown here is derived from an EMBL/GenBank/DDBJ whole genome shotgun (WGS) entry which is preliminary data.</text>
</comment>
<dbReference type="Gene3D" id="2.115.10.20">
    <property type="entry name" value="Glycosyl hydrolase domain, family 43"/>
    <property type="match status" value="1"/>
</dbReference>
<evidence type="ECO:0000313" key="3">
    <source>
        <dbReference type="EMBL" id="MBC2593894.1"/>
    </source>
</evidence>
<dbReference type="InterPro" id="IPR052940">
    <property type="entry name" value="Carb_Esterase_6"/>
</dbReference>